<feature type="region of interest" description="Disordered" evidence="1">
    <location>
        <begin position="240"/>
        <end position="280"/>
    </location>
</feature>
<protein>
    <submittedName>
        <fullName evidence="2">Uncharacterized protein</fullName>
    </submittedName>
</protein>
<sequence length="280" mass="30694">MQRPSGMSNRRLGKQPASESSNNFNPWSSYSPASPHFSDYNDLEDLSGQMIFGEPGPYPDVTNVEPHLGLSHLDFDNALNNRMAGFRFRHNRSAAVTRNPTLPYLLPMQNLETVYEDSDDGGGNGDGYYDGDEGYPPSMAAGQFLHRPASPVMASVPSTHRYGQLPGQELSRANDMSPFERSDNHYGNFFGIPSSFGNQMGWRAANNAASFSPPHYQPVQSNRHGADANWFPMARNSPSDMGGWGAASAHRSSSSPPPPPPFWDHMHMQRSDRSPGSGCG</sequence>
<organism evidence="2 3">
    <name type="scientific">Dimargaris cristalligena</name>
    <dbReference type="NCBI Taxonomy" id="215637"/>
    <lineage>
        <taxon>Eukaryota</taxon>
        <taxon>Fungi</taxon>
        <taxon>Fungi incertae sedis</taxon>
        <taxon>Zoopagomycota</taxon>
        <taxon>Kickxellomycotina</taxon>
        <taxon>Dimargaritomycetes</taxon>
        <taxon>Dimargaritales</taxon>
        <taxon>Dimargaritaceae</taxon>
        <taxon>Dimargaris</taxon>
    </lineage>
</organism>
<reference evidence="3" key="1">
    <citation type="journal article" date="2018" name="Nat. Microbiol.">
        <title>Leveraging single-cell genomics to expand the fungal tree of life.</title>
        <authorList>
            <person name="Ahrendt S.R."/>
            <person name="Quandt C.A."/>
            <person name="Ciobanu D."/>
            <person name="Clum A."/>
            <person name="Salamov A."/>
            <person name="Andreopoulos B."/>
            <person name="Cheng J.F."/>
            <person name="Woyke T."/>
            <person name="Pelin A."/>
            <person name="Henrissat B."/>
            <person name="Reynolds N.K."/>
            <person name="Benny G.L."/>
            <person name="Smith M.E."/>
            <person name="James T.Y."/>
            <person name="Grigoriev I.V."/>
        </authorList>
    </citation>
    <scope>NUCLEOTIDE SEQUENCE [LARGE SCALE GENOMIC DNA]</scope>
    <source>
        <strain evidence="3">RSA 468</strain>
    </source>
</reference>
<evidence type="ECO:0000313" key="3">
    <source>
        <dbReference type="Proteomes" id="UP000268162"/>
    </source>
</evidence>
<feature type="compositionally biased region" description="Basic and acidic residues" evidence="1">
    <location>
        <begin position="264"/>
        <end position="273"/>
    </location>
</feature>
<dbReference type="AlphaFoldDB" id="A0A4P9ZRQ1"/>
<evidence type="ECO:0000313" key="2">
    <source>
        <dbReference type="EMBL" id="RKP36226.1"/>
    </source>
</evidence>
<evidence type="ECO:0000256" key="1">
    <source>
        <dbReference type="SAM" id="MobiDB-lite"/>
    </source>
</evidence>
<proteinExistence type="predicted"/>
<feature type="compositionally biased region" description="Polar residues" evidence="1">
    <location>
        <begin position="17"/>
        <end position="31"/>
    </location>
</feature>
<keyword evidence="3" id="KW-1185">Reference proteome</keyword>
<accession>A0A4P9ZRQ1</accession>
<dbReference type="Proteomes" id="UP000268162">
    <property type="component" value="Unassembled WGS sequence"/>
</dbReference>
<dbReference type="EMBL" id="ML002694">
    <property type="protein sequence ID" value="RKP36226.1"/>
    <property type="molecule type" value="Genomic_DNA"/>
</dbReference>
<feature type="region of interest" description="Disordered" evidence="1">
    <location>
        <begin position="1"/>
        <end position="31"/>
    </location>
</feature>
<gene>
    <name evidence="2" type="ORF">BJ085DRAFT_41495</name>
</gene>
<name>A0A4P9ZRQ1_9FUNG</name>